<dbReference type="AlphaFoldDB" id="A0A2P8EA56"/>
<keyword evidence="1" id="KW-0472">Membrane</keyword>
<proteinExistence type="predicted"/>
<reference evidence="2 3" key="1">
    <citation type="submission" date="2018-03" db="EMBL/GenBank/DDBJ databases">
        <title>Genomic Encyclopedia of Archaeal and Bacterial Type Strains, Phase II (KMG-II): from individual species to whole genera.</title>
        <authorList>
            <person name="Goeker M."/>
        </authorList>
    </citation>
    <scope>NUCLEOTIDE SEQUENCE [LARGE SCALE GENOMIC DNA]</scope>
    <source>
        <strain evidence="2 3">DSM 28057</strain>
    </source>
</reference>
<feature type="transmembrane region" description="Helical" evidence="1">
    <location>
        <begin position="15"/>
        <end position="32"/>
    </location>
</feature>
<name>A0A2P8EA56_9BACT</name>
<keyword evidence="1" id="KW-0812">Transmembrane</keyword>
<protein>
    <submittedName>
        <fullName evidence="2">Uncharacterized protein</fullName>
    </submittedName>
</protein>
<organism evidence="2 3">
    <name type="scientific">Cecembia rubra</name>
    <dbReference type="NCBI Taxonomy" id="1485585"/>
    <lineage>
        <taxon>Bacteria</taxon>
        <taxon>Pseudomonadati</taxon>
        <taxon>Bacteroidota</taxon>
        <taxon>Cytophagia</taxon>
        <taxon>Cytophagales</taxon>
        <taxon>Cyclobacteriaceae</taxon>
        <taxon>Cecembia</taxon>
    </lineage>
</organism>
<evidence type="ECO:0000256" key="1">
    <source>
        <dbReference type="SAM" id="Phobius"/>
    </source>
</evidence>
<dbReference type="EMBL" id="PYGF01000002">
    <property type="protein sequence ID" value="PSL06353.1"/>
    <property type="molecule type" value="Genomic_DNA"/>
</dbReference>
<comment type="caution">
    <text evidence="2">The sequence shown here is derived from an EMBL/GenBank/DDBJ whole genome shotgun (WGS) entry which is preliminary data.</text>
</comment>
<sequence>MDLEQNQFIYFEFKVQTFCFQNIILLGNIFLNKISKICFKKLKIPRIFNFRFWLIFVWHFAHNAYSKNWIKLSIKNFIL</sequence>
<feature type="transmembrane region" description="Helical" evidence="1">
    <location>
        <begin position="44"/>
        <end position="61"/>
    </location>
</feature>
<gene>
    <name evidence="2" type="ORF">CLV48_102168</name>
</gene>
<evidence type="ECO:0000313" key="3">
    <source>
        <dbReference type="Proteomes" id="UP000240708"/>
    </source>
</evidence>
<keyword evidence="1" id="KW-1133">Transmembrane helix</keyword>
<accession>A0A2P8EA56</accession>
<dbReference type="Proteomes" id="UP000240708">
    <property type="component" value="Unassembled WGS sequence"/>
</dbReference>
<keyword evidence="3" id="KW-1185">Reference proteome</keyword>
<evidence type="ECO:0000313" key="2">
    <source>
        <dbReference type="EMBL" id="PSL06353.1"/>
    </source>
</evidence>